<accession>A0A3B0LYD6</accession>
<feature type="domain" description="Molybdopterin dehydrogenase FAD-binding" evidence="1">
    <location>
        <begin position="6"/>
        <end position="62"/>
    </location>
</feature>
<dbReference type="GO" id="GO:0050660">
    <property type="term" value="F:flavin adenine dinucleotide binding"/>
    <property type="evidence" value="ECO:0007669"/>
    <property type="project" value="InterPro"/>
</dbReference>
<dbReference type="Pfam" id="PF00941">
    <property type="entry name" value="FAD_binding_5"/>
    <property type="match status" value="1"/>
</dbReference>
<organism evidence="2">
    <name type="scientific">Arsenophonus endosymbiont of Trialeurodes vaporariorum</name>
    <dbReference type="NCBI Taxonomy" id="235567"/>
    <lineage>
        <taxon>Bacteria</taxon>
        <taxon>Pseudomonadati</taxon>
        <taxon>Pseudomonadota</taxon>
        <taxon>Gammaproteobacteria</taxon>
        <taxon>Enterobacterales</taxon>
        <taxon>Morganellaceae</taxon>
        <taxon>Arsenophonus</taxon>
    </lineage>
</organism>
<evidence type="ECO:0000313" key="2">
    <source>
        <dbReference type="EMBL" id="SSW94963.1"/>
    </source>
</evidence>
<name>A0A3B0LYD6_9GAMM</name>
<reference evidence="2" key="1">
    <citation type="submission" date="2018-04" db="EMBL/GenBank/DDBJ databases">
        <authorList>
            <person name="Go L.Y."/>
            <person name="Mitchell J.A."/>
        </authorList>
    </citation>
    <scope>NUCLEOTIDE SEQUENCE</scope>
    <source>
        <strain evidence="2">ARTV</strain>
    </source>
</reference>
<proteinExistence type="predicted"/>
<dbReference type="InterPro" id="IPR036318">
    <property type="entry name" value="FAD-bd_PCMH-like_sf"/>
</dbReference>
<gene>
    <name evidence="2" type="ORF">ARTV_0618</name>
</gene>
<evidence type="ECO:0000259" key="1">
    <source>
        <dbReference type="Pfam" id="PF00941"/>
    </source>
</evidence>
<sequence length="75" mass="8506">MYGIKNYHRADNIAHAVALLAQNSTARLLADGTDVLIQLHHLNSHFDHIIDIHYLPALLGIRVIFVSHRVRLSMN</sequence>
<dbReference type="Gene3D" id="3.30.43.10">
    <property type="entry name" value="Uridine Diphospho-n-acetylenolpyruvylglucosamine Reductase, domain 2"/>
    <property type="match status" value="1"/>
</dbReference>
<protein>
    <recommendedName>
        <fullName evidence="1">Molybdopterin dehydrogenase FAD-binding domain-containing protein</fullName>
    </recommendedName>
</protein>
<dbReference type="SUPFAM" id="SSF56176">
    <property type="entry name" value="FAD-binding/transporter-associated domain-like"/>
    <property type="match status" value="1"/>
</dbReference>
<dbReference type="InterPro" id="IPR002346">
    <property type="entry name" value="Mopterin_DH_FAD-bd"/>
</dbReference>
<dbReference type="InterPro" id="IPR016167">
    <property type="entry name" value="FAD-bd_PCMH_sub1"/>
</dbReference>
<dbReference type="EMBL" id="UFQR01000002">
    <property type="protein sequence ID" value="SSW94963.1"/>
    <property type="molecule type" value="Genomic_DNA"/>
</dbReference>
<dbReference type="AlphaFoldDB" id="A0A3B0LYD6"/>
<dbReference type="GO" id="GO:0016491">
    <property type="term" value="F:oxidoreductase activity"/>
    <property type="evidence" value="ECO:0007669"/>
    <property type="project" value="InterPro"/>
</dbReference>